<protein>
    <submittedName>
        <fullName evidence="1">Uncharacterized protein</fullName>
    </submittedName>
</protein>
<dbReference type="OMA" id="FTHGNRI"/>
<dbReference type="KEGG" id="psoj:PHYSODRAFT_337182"/>
<accession>G4ZZF9</accession>
<proteinExistence type="predicted"/>
<dbReference type="AlphaFoldDB" id="G4ZZF9"/>
<name>G4ZZF9_PHYSP</name>
<dbReference type="RefSeq" id="XP_009533104.1">
    <property type="nucleotide sequence ID" value="XM_009534809.1"/>
</dbReference>
<organism evidence="1 2">
    <name type="scientific">Phytophthora sojae (strain P6497)</name>
    <name type="common">Soybean stem and root rot agent</name>
    <name type="synonym">Phytophthora megasperma f. sp. glycines</name>
    <dbReference type="NCBI Taxonomy" id="1094619"/>
    <lineage>
        <taxon>Eukaryota</taxon>
        <taxon>Sar</taxon>
        <taxon>Stramenopiles</taxon>
        <taxon>Oomycota</taxon>
        <taxon>Peronosporomycetes</taxon>
        <taxon>Peronosporales</taxon>
        <taxon>Peronosporaceae</taxon>
        <taxon>Phytophthora</taxon>
    </lineage>
</organism>
<keyword evidence="2" id="KW-1185">Reference proteome</keyword>
<reference evidence="1 2" key="1">
    <citation type="journal article" date="2006" name="Science">
        <title>Phytophthora genome sequences uncover evolutionary origins and mechanisms of pathogenesis.</title>
        <authorList>
            <person name="Tyler B.M."/>
            <person name="Tripathy S."/>
            <person name="Zhang X."/>
            <person name="Dehal P."/>
            <person name="Jiang R.H."/>
            <person name="Aerts A."/>
            <person name="Arredondo F.D."/>
            <person name="Baxter L."/>
            <person name="Bensasson D."/>
            <person name="Beynon J.L."/>
            <person name="Chapman J."/>
            <person name="Damasceno C.M."/>
            <person name="Dorrance A.E."/>
            <person name="Dou D."/>
            <person name="Dickerman A.W."/>
            <person name="Dubchak I.L."/>
            <person name="Garbelotto M."/>
            <person name="Gijzen M."/>
            <person name="Gordon S.G."/>
            <person name="Govers F."/>
            <person name="Grunwald N.J."/>
            <person name="Huang W."/>
            <person name="Ivors K.L."/>
            <person name="Jones R.W."/>
            <person name="Kamoun S."/>
            <person name="Krampis K."/>
            <person name="Lamour K.H."/>
            <person name="Lee M.K."/>
            <person name="McDonald W.H."/>
            <person name="Medina M."/>
            <person name="Meijer H.J."/>
            <person name="Nordberg E.K."/>
            <person name="Maclean D.J."/>
            <person name="Ospina-Giraldo M.D."/>
            <person name="Morris P.F."/>
            <person name="Phuntumart V."/>
            <person name="Putnam N.H."/>
            <person name="Rash S."/>
            <person name="Rose J.K."/>
            <person name="Sakihama Y."/>
            <person name="Salamov A.A."/>
            <person name="Savidor A."/>
            <person name="Scheuring C.F."/>
            <person name="Smith B.M."/>
            <person name="Sobral B.W."/>
            <person name="Terry A."/>
            <person name="Torto-Alalibo T.A."/>
            <person name="Win J."/>
            <person name="Xu Z."/>
            <person name="Zhang H."/>
            <person name="Grigoriev I.V."/>
            <person name="Rokhsar D.S."/>
            <person name="Boore J.L."/>
        </authorList>
    </citation>
    <scope>NUCLEOTIDE SEQUENCE [LARGE SCALE GENOMIC DNA]</scope>
    <source>
        <strain evidence="1 2">P6497</strain>
    </source>
</reference>
<gene>
    <name evidence="1" type="ORF">PHYSODRAFT_337182</name>
</gene>
<dbReference type="Proteomes" id="UP000002640">
    <property type="component" value="Unassembled WGS sequence"/>
</dbReference>
<dbReference type="GeneID" id="20647325"/>
<evidence type="ECO:0000313" key="1">
    <source>
        <dbReference type="EMBL" id="EGZ10359.1"/>
    </source>
</evidence>
<dbReference type="EMBL" id="JH159158">
    <property type="protein sequence ID" value="EGZ10359.1"/>
    <property type="molecule type" value="Genomic_DNA"/>
</dbReference>
<evidence type="ECO:0000313" key="2">
    <source>
        <dbReference type="Proteomes" id="UP000002640"/>
    </source>
</evidence>
<dbReference type="STRING" id="1094619.G4ZZF9"/>
<dbReference type="InParanoid" id="G4ZZF9"/>
<sequence length="277" mass="29946">MKTSEEQGLSLFPGTDFVTCPLHAIAAAIITQTAPPVSLIDNLPDVQVEAAVDLSPATPLVDVLDHPDEFAALGSAPAPADLAPAPATPARKDTTPTIFTHGNRILNRIAHRAGVVDLLTSHSFRRGGAQHVNGCHDLTHRSIFDRGAWNMSTTNKGFNYILNTSREDHKVSKALSGYSTKAAVKTLNLKSFDAETQQKIFEVQKLLFATCYKMESLKYNISQQVADVLTAYLVLHYPQMKELQAGGVAVQHIEAAVVSAGASIAELLSCAFWKQRT</sequence>